<dbReference type="Proteomes" id="UP000830583">
    <property type="component" value="Chromosome"/>
</dbReference>
<sequence>MNKKNPSHEKKDINKVEEPITDYNVEKNTVQEEELHPVLVKLLEKSIKNHKEGNVISHEEALRRIKERYPFLK</sequence>
<evidence type="ECO:0000313" key="2">
    <source>
        <dbReference type="Proteomes" id="UP000830583"/>
    </source>
</evidence>
<reference evidence="1" key="1">
    <citation type="submission" date="2022-04" db="EMBL/GenBank/DDBJ databases">
        <title>Consumption of N2O by Flavobacterium azooxidireducens sp. nov. isolated from Decomposing Leaf Litter of Phragmites australis (Cav.).</title>
        <authorList>
            <person name="Behrendt U."/>
            <person name="Spanner T."/>
            <person name="Augustin J."/>
            <person name="Horn M.A."/>
            <person name="Kolb S."/>
            <person name="Ulrich A."/>
        </authorList>
    </citation>
    <scope>NUCLEOTIDE SEQUENCE</scope>
    <source>
        <strain evidence="1">IGB 4-14</strain>
    </source>
</reference>
<name>A0ABY4KIR2_9FLAO</name>
<evidence type="ECO:0000313" key="1">
    <source>
        <dbReference type="EMBL" id="UPQ79568.1"/>
    </source>
</evidence>
<proteinExistence type="predicted"/>
<gene>
    <name evidence="1" type="ORF">M0M57_01720</name>
</gene>
<protein>
    <submittedName>
        <fullName evidence="1">Uncharacterized protein</fullName>
    </submittedName>
</protein>
<dbReference type="EMBL" id="CP096205">
    <property type="protein sequence ID" value="UPQ79568.1"/>
    <property type="molecule type" value="Genomic_DNA"/>
</dbReference>
<organism evidence="1 2">
    <name type="scientific">Flavobacterium azooxidireducens</name>
    <dbReference type="NCBI Taxonomy" id="1871076"/>
    <lineage>
        <taxon>Bacteria</taxon>
        <taxon>Pseudomonadati</taxon>
        <taxon>Bacteroidota</taxon>
        <taxon>Flavobacteriia</taxon>
        <taxon>Flavobacteriales</taxon>
        <taxon>Flavobacteriaceae</taxon>
        <taxon>Flavobacterium</taxon>
    </lineage>
</organism>
<dbReference type="RefSeq" id="WP_248434801.1">
    <property type="nucleotide sequence ID" value="NZ_CP096205.1"/>
</dbReference>
<keyword evidence="2" id="KW-1185">Reference proteome</keyword>
<accession>A0ABY4KIR2</accession>